<sequence length="53" mass="6290">MWCRCECRRGLMELVFVKAPLTLCLLLQSPCWYSTRLRKFHRIGHTPVDTHVS</sequence>
<dbReference type="Proteomes" id="UP000238479">
    <property type="component" value="Chromosome 3"/>
</dbReference>
<dbReference type="Gramene" id="PRQ45363">
    <property type="protein sequence ID" value="PRQ45363"/>
    <property type="gene ID" value="RchiOBHm_Chr3g0490531"/>
</dbReference>
<organism evidence="1 2">
    <name type="scientific">Rosa chinensis</name>
    <name type="common">China rose</name>
    <dbReference type="NCBI Taxonomy" id="74649"/>
    <lineage>
        <taxon>Eukaryota</taxon>
        <taxon>Viridiplantae</taxon>
        <taxon>Streptophyta</taxon>
        <taxon>Embryophyta</taxon>
        <taxon>Tracheophyta</taxon>
        <taxon>Spermatophyta</taxon>
        <taxon>Magnoliopsida</taxon>
        <taxon>eudicotyledons</taxon>
        <taxon>Gunneridae</taxon>
        <taxon>Pentapetalae</taxon>
        <taxon>rosids</taxon>
        <taxon>fabids</taxon>
        <taxon>Rosales</taxon>
        <taxon>Rosaceae</taxon>
        <taxon>Rosoideae</taxon>
        <taxon>Rosoideae incertae sedis</taxon>
        <taxon>Rosa</taxon>
    </lineage>
</organism>
<accession>A0A2P6RG01</accession>
<evidence type="ECO:0000313" key="1">
    <source>
        <dbReference type="EMBL" id="PRQ45363.1"/>
    </source>
</evidence>
<comment type="caution">
    <text evidence="1">The sequence shown here is derived from an EMBL/GenBank/DDBJ whole genome shotgun (WGS) entry which is preliminary data.</text>
</comment>
<keyword evidence="2" id="KW-1185">Reference proteome</keyword>
<evidence type="ECO:0000313" key="2">
    <source>
        <dbReference type="Proteomes" id="UP000238479"/>
    </source>
</evidence>
<dbReference type="EMBL" id="PDCK01000041">
    <property type="protein sequence ID" value="PRQ45363.1"/>
    <property type="molecule type" value="Genomic_DNA"/>
</dbReference>
<protein>
    <submittedName>
        <fullName evidence="1">Uncharacterized protein</fullName>
    </submittedName>
</protein>
<reference evidence="1 2" key="1">
    <citation type="journal article" date="2018" name="Nat. Genet.">
        <title>The Rosa genome provides new insights in the design of modern roses.</title>
        <authorList>
            <person name="Bendahmane M."/>
        </authorList>
    </citation>
    <scope>NUCLEOTIDE SEQUENCE [LARGE SCALE GENOMIC DNA]</scope>
    <source>
        <strain evidence="2">cv. Old Blush</strain>
    </source>
</reference>
<proteinExistence type="predicted"/>
<dbReference type="AlphaFoldDB" id="A0A2P6RG01"/>
<gene>
    <name evidence="1" type="ORF">RchiOBHm_Chr3g0490531</name>
</gene>
<name>A0A2P6RG01_ROSCH</name>